<dbReference type="GO" id="GO:0048257">
    <property type="term" value="F:3'-flap endonuclease activity"/>
    <property type="evidence" value="ECO:0007669"/>
    <property type="project" value="TreeGrafter"/>
</dbReference>
<dbReference type="InterPro" id="IPR042530">
    <property type="entry name" value="EME1/EME2_C"/>
</dbReference>
<dbReference type="GO" id="GO:0006308">
    <property type="term" value="P:DNA catabolic process"/>
    <property type="evidence" value="ECO:0007669"/>
    <property type="project" value="UniProtKB-UniRule"/>
</dbReference>
<comment type="cofactor">
    <cofactor evidence="1 13">
        <name>Mg(2+)</name>
        <dbReference type="ChEBI" id="CHEBI:18420"/>
    </cofactor>
</comment>
<gene>
    <name evidence="16" type="ORF">PPAR00522_LOCUS4644</name>
</gene>
<dbReference type="GO" id="GO:0031573">
    <property type="term" value="P:mitotic intra-S DNA damage checkpoint signaling"/>
    <property type="evidence" value="ECO:0007669"/>
    <property type="project" value="TreeGrafter"/>
</dbReference>
<evidence type="ECO:0000256" key="5">
    <source>
        <dbReference type="ARBA" id="ARBA00022723"/>
    </source>
</evidence>
<evidence type="ECO:0000256" key="2">
    <source>
        <dbReference type="ARBA" id="ARBA00004123"/>
    </source>
</evidence>
<comment type="similarity">
    <text evidence="3 13">Belongs to the XPF family.</text>
</comment>
<dbReference type="InterPro" id="IPR047416">
    <property type="entry name" value="XPF_nuclease_Mus81"/>
</dbReference>
<dbReference type="GO" id="GO:0000712">
    <property type="term" value="P:resolution of meiotic recombination intermediates"/>
    <property type="evidence" value="ECO:0007669"/>
    <property type="project" value="TreeGrafter"/>
</dbReference>
<dbReference type="Pfam" id="PF02732">
    <property type="entry name" value="ERCC4"/>
    <property type="match status" value="1"/>
</dbReference>
<dbReference type="SMART" id="SM00891">
    <property type="entry name" value="ERCC4"/>
    <property type="match status" value="1"/>
</dbReference>
<evidence type="ECO:0000256" key="9">
    <source>
        <dbReference type="ARBA" id="ARBA00022842"/>
    </source>
</evidence>
<evidence type="ECO:0000256" key="7">
    <source>
        <dbReference type="ARBA" id="ARBA00022763"/>
    </source>
</evidence>
<feature type="compositionally biased region" description="Acidic residues" evidence="14">
    <location>
        <begin position="343"/>
        <end position="355"/>
    </location>
</feature>
<sequence length="856" mass="94340">MEKSADISQSSSTTKFRRKPFSKPYRPTVTSANSFFLMVLCLESSSCNLNPNTSVSQFPSSKPLLSKQDLYNKADALTLFNQPCFMLKKKPTSGKFYDAWSNFKAMIICSPPLVHVYRGSSYEAPIDFGSNAGSLNSCPTTAPMTNETSTSNPTKNARIMANDRFAIVQPFGMITALCLLKSCLEDEMKGYVGEMDRLGECDRSGQAKLTDPSLPRLNWNLVPSSMKSVEWLESEISRWVSTIENQDLKLQYLSLGSTSMKRRKVLDTENKTTTSISDDTNMALLEKGMRKNTAGRATSGDDSVNKDGDVMIIDEDVMDDMDGKAGDGGNKQGAYYHVIDEDGHGDDEQSDDENSEIGPGHKDVHRVVEVMDSEDDAVSLFDGSERRSIVSVRESSEPFPQPLKQATRPTPMISEPPRNSPSNRLDNVAPLCTTTRIFSPPSAPGIGDSKLRSCDLLSSTSTIKSVQWRLPSVSSTFRDGIESSASPYGGQESRHDACGSGSFKTGSHLDPPSILPESQIVDIRLPPLPPGRSFDDEYEIVLIIDRREQFSHSENLSHRGSASSSKTLKSSSASHRAILQEAHLEAVVASGQRVRFATLAAGDALWVAAPRLEAGQVEGFQNWLVLDFILERKSLADLWASLCDQRYSRQKWILKHGAALRCPMYLIEGGPHCLSAFEPTEQKSLMTAMQSSQLEGFLTLRSDNVKETIQTLLHLSQTIRELYSRRTTSASSSRASRDSSHSYSSDDQTVVQHAQLETFPSWNLRVQKLKRQRTIQEIWSLMLVGSVPGIGEATALAIARKFPTVISLFDAYQDELAVARTRNLDPSALGESFLTRVLGIKPSLSTAVFHALADDN</sequence>
<keyword evidence="5 13" id="KW-0479">Metal-binding</keyword>
<dbReference type="GO" id="GO:0000727">
    <property type="term" value="P:double-strand break repair via break-induced replication"/>
    <property type="evidence" value="ECO:0007669"/>
    <property type="project" value="UniProtKB-UniRule"/>
</dbReference>
<evidence type="ECO:0000256" key="11">
    <source>
        <dbReference type="ARBA" id="ARBA00023204"/>
    </source>
</evidence>
<evidence type="ECO:0000256" key="1">
    <source>
        <dbReference type="ARBA" id="ARBA00001946"/>
    </source>
</evidence>
<dbReference type="GO" id="GO:0005634">
    <property type="term" value="C:nucleus"/>
    <property type="evidence" value="ECO:0007669"/>
    <property type="project" value="UniProtKB-SubCell"/>
</dbReference>
<accession>A0A7S0YC23</accession>
<feature type="region of interest" description="Disordered" evidence="14">
    <location>
        <begin position="726"/>
        <end position="747"/>
    </location>
</feature>
<protein>
    <recommendedName>
        <fullName evidence="13">Crossover junction endonuclease MUS81</fullName>
        <ecNumber evidence="13">3.1.22.-</ecNumber>
    </recommendedName>
</protein>
<keyword evidence="11 13" id="KW-0234">DNA repair</keyword>
<dbReference type="InterPro" id="IPR011335">
    <property type="entry name" value="Restrct_endonuc-II-like"/>
</dbReference>
<dbReference type="SUPFAM" id="SSF52980">
    <property type="entry name" value="Restriction endonuclease-like"/>
    <property type="match status" value="1"/>
</dbReference>
<dbReference type="PANTHER" id="PTHR13451:SF0">
    <property type="entry name" value="CROSSOVER JUNCTION ENDONUCLEASE MUS81"/>
    <property type="match status" value="1"/>
</dbReference>
<dbReference type="GO" id="GO:0046872">
    <property type="term" value="F:metal ion binding"/>
    <property type="evidence" value="ECO:0007669"/>
    <property type="project" value="UniProtKB-UniRule"/>
</dbReference>
<dbReference type="GO" id="GO:0003677">
    <property type="term" value="F:DNA binding"/>
    <property type="evidence" value="ECO:0007669"/>
    <property type="project" value="UniProtKB-UniRule"/>
</dbReference>
<evidence type="ECO:0000256" key="8">
    <source>
        <dbReference type="ARBA" id="ARBA00022801"/>
    </source>
</evidence>
<keyword evidence="4 13" id="KW-0540">Nuclease</keyword>
<keyword evidence="7 13" id="KW-0227">DNA damage</keyword>
<feature type="domain" description="ERCC4" evidence="15">
    <location>
        <begin position="541"/>
        <end position="671"/>
    </location>
</feature>
<comment type="subcellular location">
    <subcellularLocation>
        <location evidence="2 13">Nucleus</location>
    </subcellularLocation>
</comment>
<dbReference type="CDD" id="cd20074">
    <property type="entry name" value="XPF_nuclease_Mus81"/>
    <property type="match status" value="1"/>
</dbReference>
<evidence type="ECO:0000256" key="3">
    <source>
        <dbReference type="ARBA" id="ARBA00010015"/>
    </source>
</evidence>
<evidence type="ECO:0000256" key="10">
    <source>
        <dbReference type="ARBA" id="ARBA00023172"/>
    </source>
</evidence>
<evidence type="ECO:0000256" key="12">
    <source>
        <dbReference type="ARBA" id="ARBA00023242"/>
    </source>
</evidence>
<dbReference type="Gene3D" id="1.10.150.670">
    <property type="entry name" value="Crossover junction endonuclease EME1, DNA-binding domain"/>
    <property type="match status" value="1"/>
</dbReference>
<organism evidence="16">
    <name type="scientific">Polytomella parva</name>
    <dbReference type="NCBI Taxonomy" id="51329"/>
    <lineage>
        <taxon>Eukaryota</taxon>
        <taxon>Viridiplantae</taxon>
        <taxon>Chlorophyta</taxon>
        <taxon>core chlorophytes</taxon>
        <taxon>Chlorophyceae</taxon>
        <taxon>CS clade</taxon>
        <taxon>Chlamydomonadales</taxon>
        <taxon>Chlamydomonadaceae</taxon>
        <taxon>Polytomella</taxon>
    </lineage>
</organism>
<dbReference type="EC" id="3.1.22.-" evidence="13"/>
<keyword evidence="8 13" id="KW-0378">Hydrolase</keyword>
<dbReference type="EMBL" id="HBFM01007419">
    <property type="protein sequence ID" value="CAD8768247.1"/>
    <property type="molecule type" value="Transcribed_RNA"/>
</dbReference>
<feature type="region of interest" description="Disordered" evidence="14">
    <location>
        <begin position="478"/>
        <end position="511"/>
    </location>
</feature>
<proteinExistence type="inferred from homology"/>
<keyword evidence="10 13" id="KW-0233">DNA recombination</keyword>
<dbReference type="GO" id="GO:0008821">
    <property type="term" value="F:crossover junction DNA endonuclease activity"/>
    <property type="evidence" value="ECO:0007669"/>
    <property type="project" value="UniProtKB-UniRule"/>
</dbReference>
<evidence type="ECO:0000256" key="13">
    <source>
        <dbReference type="RuleBase" id="RU369042"/>
    </source>
</evidence>
<reference evidence="16" key="1">
    <citation type="submission" date="2021-01" db="EMBL/GenBank/DDBJ databases">
        <authorList>
            <person name="Corre E."/>
            <person name="Pelletier E."/>
            <person name="Niang G."/>
            <person name="Scheremetjew M."/>
            <person name="Finn R."/>
            <person name="Kale V."/>
            <person name="Holt S."/>
            <person name="Cochrane G."/>
            <person name="Meng A."/>
            <person name="Brown T."/>
            <person name="Cohen L."/>
        </authorList>
    </citation>
    <scope>NUCLEOTIDE SEQUENCE</scope>
    <source>
        <strain evidence="16">SAG 63-3</strain>
    </source>
</reference>
<dbReference type="PANTHER" id="PTHR13451">
    <property type="entry name" value="CLASS II CROSSOVER JUNCTION ENDONUCLEASE MUS81"/>
    <property type="match status" value="1"/>
</dbReference>
<name>A0A7S0YC23_9CHLO</name>
<dbReference type="GO" id="GO:0048476">
    <property type="term" value="C:Holliday junction resolvase complex"/>
    <property type="evidence" value="ECO:0007669"/>
    <property type="project" value="UniProtKB-UniRule"/>
</dbReference>
<evidence type="ECO:0000256" key="4">
    <source>
        <dbReference type="ARBA" id="ARBA00022722"/>
    </source>
</evidence>
<evidence type="ECO:0000256" key="6">
    <source>
        <dbReference type="ARBA" id="ARBA00022759"/>
    </source>
</evidence>
<feature type="compositionally biased region" description="Polar residues" evidence="14">
    <location>
        <begin position="1"/>
        <end position="14"/>
    </location>
</feature>
<keyword evidence="6 13" id="KW-0255">Endonuclease</keyword>
<keyword evidence="12 13" id="KW-0539">Nucleus</keyword>
<keyword evidence="9 13" id="KW-0460">Magnesium</keyword>
<dbReference type="InterPro" id="IPR006166">
    <property type="entry name" value="ERCC4_domain"/>
</dbReference>
<feature type="region of interest" description="Disordered" evidence="14">
    <location>
        <begin position="391"/>
        <end position="425"/>
    </location>
</feature>
<feature type="region of interest" description="Disordered" evidence="14">
    <location>
        <begin position="1"/>
        <end position="20"/>
    </location>
</feature>
<evidence type="ECO:0000313" key="16">
    <source>
        <dbReference type="EMBL" id="CAD8768247.1"/>
    </source>
</evidence>
<evidence type="ECO:0000259" key="15">
    <source>
        <dbReference type="SMART" id="SM00891"/>
    </source>
</evidence>
<dbReference type="InterPro" id="IPR033309">
    <property type="entry name" value="Mus81"/>
</dbReference>
<dbReference type="Gene3D" id="3.40.50.10130">
    <property type="match status" value="1"/>
</dbReference>
<evidence type="ECO:0000256" key="14">
    <source>
        <dbReference type="SAM" id="MobiDB-lite"/>
    </source>
</evidence>
<comment type="function">
    <text evidence="13">Interacts with EME1 to form a DNA structure-specific endonuclease with substrate preference for branched DNA structures with a 5'-end at the branch nick. Typical substrates include 3'-flap structures, D-loops, replication forks and nicked Holliday junctions. May be required in mitosis for the processing of stalled or collapsed replication fork intermediates. May be required in meiosis for the repair of meiosis-specific double strand breaks subsequent to single-end invasion (SEI).</text>
</comment>
<comment type="subunit">
    <text evidence="13">Interacts with EME1.</text>
</comment>
<dbReference type="AlphaFoldDB" id="A0A7S0YC23"/>
<feature type="region of interest" description="Disordered" evidence="14">
    <location>
        <begin position="340"/>
        <end position="360"/>
    </location>
</feature>